<keyword evidence="6 10" id="KW-0663">Pyridoxal phosphate</keyword>
<dbReference type="GO" id="GO:0004124">
    <property type="term" value="F:cysteine synthase activity"/>
    <property type="evidence" value="ECO:0007669"/>
    <property type="project" value="UniProtKB-UniRule"/>
</dbReference>
<evidence type="ECO:0000256" key="11">
    <source>
        <dbReference type="PIRSR" id="PIRSR605856-51"/>
    </source>
</evidence>
<evidence type="ECO:0000256" key="4">
    <source>
        <dbReference type="ARBA" id="ARBA00022605"/>
    </source>
</evidence>
<evidence type="ECO:0000256" key="9">
    <source>
        <dbReference type="ARBA" id="ARBA00053442"/>
    </source>
</evidence>
<evidence type="ECO:0000256" key="8">
    <source>
        <dbReference type="ARBA" id="ARBA00047931"/>
    </source>
</evidence>
<dbReference type="Gene3D" id="3.40.50.1100">
    <property type="match status" value="2"/>
</dbReference>
<dbReference type="NCBIfam" id="TIGR01136">
    <property type="entry name" value="cysKM"/>
    <property type="match status" value="1"/>
</dbReference>
<dbReference type="PROSITE" id="PS00901">
    <property type="entry name" value="CYS_SYNTHASE"/>
    <property type="match status" value="1"/>
</dbReference>
<feature type="binding site" evidence="10">
    <location>
        <begin position="182"/>
        <end position="186"/>
    </location>
    <ligand>
        <name>pyridoxal 5'-phosphate</name>
        <dbReference type="ChEBI" id="CHEBI:597326"/>
    </ligand>
</feature>
<keyword evidence="4 12" id="KW-0028">Amino-acid biosynthesis</keyword>
<keyword evidence="7 12" id="KW-0198">Cysteine biosynthesis</keyword>
<dbReference type="PANTHER" id="PTHR10314">
    <property type="entry name" value="CYSTATHIONINE BETA-SYNTHASE"/>
    <property type="match status" value="1"/>
</dbReference>
<feature type="binding site" evidence="10">
    <location>
        <position position="270"/>
    </location>
    <ligand>
        <name>pyridoxal 5'-phosphate</name>
        <dbReference type="ChEBI" id="CHEBI:597326"/>
    </ligand>
</feature>
<dbReference type="AlphaFoldDB" id="A0A0B7NZD8"/>
<protein>
    <recommendedName>
        <fullName evidence="12">Cysteine synthase</fullName>
        <ecNumber evidence="12">2.5.1.47</ecNumber>
    </recommendedName>
</protein>
<evidence type="ECO:0000259" key="13">
    <source>
        <dbReference type="Pfam" id="PF00291"/>
    </source>
</evidence>
<evidence type="ECO:0000256" key="10">
    <source>
        <dbReference type="PIRSR" id="PIRSR605856-50"/>
    </source>
</evidence>
<evidence type="ECO:0000256" key="3">
    <source>
        <dbReference type="ARBA" id="ARBA00007103"/>
    </source>
</evidence>
<dbReference type="SUPFAM" id="SSF53686">
    <property type="entry name" value="Tryptophan synthase beta subunit-like PLP-dependent enzymes"/>
    <property type="match status" value="1"/>
</dbReference>
<comment type="catalytic activity">
    <reaction evidence="8 12">
        <text>O-acetyl-L-serine + hydrogen sulfide = L-cysteine + acetate</text>
        <dbReference type="Rhea" id="RHEA:14829"/>
        <dbReference type="ChEBI" id="CHEBI:29919"/>
        <dbReference type="ChEBI" id="CHEBI:30089"/>
        <dbReference type="ChEBI" id="CHEBI:35235"/>
        <dbReference type="ChEBI" id="CHEBI:58340"/>
        <dbReference type="EC" id="2.5.1.47"/>
    </reaction>
</comment>
<evidence type="ECO:0000256" key="7">
    <source>
        <dbReference type="ARBA" id="ARBA00023192"/>
    </source>
</evidence>
<sequence>MSAIHDSITELIFNTPLVRAPHYLKAAGAPDADIALKLEYFNPAGSVKDRIALAMITDAEKRGVLKPGGTIIEPSSGNTGIGLAAVGTARGYKVKVVLPASLSVERRALIQAYGGEVILTPGPLAIKGSIAYAKQLHDADPSSVILGQFDNPANPEIHYKTTGPEIWKDTDGTVDVFIAGIGTGGTLSGAGKYLKEQKPDLKVIGIEPAKSPILEGGKPGPHGIQGIGTGFVPNTLDRSVYDEVVGITDEDSIAQARLLGTAEGIFVGISSGAALTAALQIAARDEYKGKRIVALLPDSGDRYLSTALGQFPELTVHEDVEL</sequence>
<dbReference type="EC" id="2.5.1.47" evidence="12"/>
<dbReference type="InterPro" id="IPR001926">
    <property type="entry name" value="TrpB-like_PALP"/>
</dbReference>
<keyword evidence="5 12" id="KW-0808">Transferase</keyword>
<evidence type="ECO:0000256" key="6">
    <source>
        <dbReference type="ARBA" id="ARBA00022898"/>
    </source>
</evidence>
<dbReference type="GO" id="GO:0005737">
    <property type="term" value="C:cytoplasm"/>
    <property type="evidence" value="ECO:0007669"/>
    <property type="project" value="UniProtKB-ARBA"/>
</dbReference>
<accession>A0A0B7NZD8</accession>
<dbReference type="EMBL" id="LM676420">
    <property type="protein sequence ID" value="CEP26724.1"/>
    <property type="molecule type" value="Genomic_DNA"/>
</dbReference>
<proteinExistence type="inferred from homology"/>
<comment type="pathway">
    <text evidence="2">Amino-acid biosynthesis; L-cysteine biosynthesis; L-cysteine from L-serine: step 2/2.</text>
</comment>
<gene>
    <name evidence="14" type="primary">cys2</name>
    <name evidence="14" type="ORF">PFCIRM138_09490</name>
</gene>
<comment type="function">
    <text evidence="9">Catalyzes the conversion of O-acetylserine (OAS) to cysteine through the elimination of acetate and addition of hydrogen sulfide.</text>
</comment>
<dbReference type="InterPro" id="IPR001216">
    <property type="entry name" value="P-phosphate_BS"/>
</dbReference>
<organism evidence="14">
    <name type="scientific">Propionibacterium freudenreichii subsp. freudenreichii</name>
    <dbReference type="NCBI Taxonomy" id="66712"/>
    <lineage>
        <taxon>Bacteria</taxon>
        <taxon>Bacillati</taxon>
        <taxon>Actinomycetota</taxon>
        <taxon>Actinomycetes</taxon>
        <taxon>Propionibacteriales</taxon>
        <taxon>Propionibacteriaceae</taxon>
        <taxon>Propionibacterium</taxon>
    </lineage>
</organism>
<dbReference type="InterPro" id="IPR005859">
    <property type="entry name" value="CysK"/>
</dbReference>
<evidence type="ECO:0000256" key="12">
    <source>
        <dbReference type="RuleBase" id="RU003985"/>
    </source>
</evidence>
<dbReference type="InterPro" id="IPR036052">
    <property type="entry name" value="TrpB-like_PALP_sf"/>
</dbReference>
<feature type="modified residue" description="N6-(pyridoxal phosphate)lysine" evidence="11">
    <location>
        <position position="48"/>
    </location>
</feature>
<feature type="binding site" evidence="10">
    <location>
        <position position="78"/>
    </location>
    <ligand>
        <name>pyridoxal 5'-phosphate</name>
        <dbReference type="ChEBI" id="CHEBI:597326"/>
    </ligand>
</feature>
<dbReference type="FunFam" id="3.40.50.1100:FF:000067">
    <property type="entry name" value="Cysteine synthase"/>
    <property type="match status" value="1"/>
</dbReference>
<dbReference type="InterPro" id="IPR050214">
    <property type="entry name" value="Cys_Synth/Cystath_Beta-Synth"/>
</dbReference>
<dbReference type="CDD" id="cd01561">
    <property type="entry name" value="CBS_like"/>
    <property type="match status" value="1"/>
</dbReference>
<evidence type="ECO:0000256" key="5">
    <source>
        <dbReference type="ARBA" id="ARBA00022679"/>
    </source>
</evidence>
<dbReference type="InterPro" id="IPR005856">
    <property type="entry name" value="Cys_synth"/>
</dbReference>
<evidence type="ECO:0000256" key="1">
    <source>
        <dbReference type="ARBA" id="ARBA00001933"/>
    </source>
</evidence>
<evidence type="ECO:0000313" key="14">
    <source>
        <dbReference type="EMBL" id="CEP26724.1"/>
    </source>
</evidence>
<comment type="cofactor">
    <cofactor evidence="1 10 12">
        <name>pyridoxal 5'-phosphate</name>
        <dbReference type="ChEBI" id="CHEBI:597326"/>
    </cofactor>
</comment>
<reference evidence="14" key="1">
    <citation type="submission" date="2014-08" db="EMBL/GenBank/DDBJ databases">
        <authorList>
            <person name="Falentin Helene"/>
        </authorList>
    </citation>
    <scope>NUCLEOTIDE SEQUENCE</scope>
</reference>
<feature type="domain" description="Tryptophan synthase beta chain-like PALP" evidence="13">
    <location>
        <begin position="8"/>
        <end position="298"/>
    </location>
</feature>
<dbReference type="NCBIfam" id="TIGR01139">
    <property type="entry name" value="cysK"/>
    <property type="match status" value="1"/>
</dbReference>
<dbReference type="GO" id="GO:0006535">
    <property type="term" value="P:cysteine biosynthetic process from serine"/>
    <property type="evidence" value="ECO:0007669"/>
    <property type="project" value="UniProtKB-UniRule"/>
</dbReference>
<dbReference type="Pfam" id="PF00291">
    <property type="entry name" value="PALP"/>
    <property type="match status" value="1"/>
</dbReference>
<comment type="similarity">
    <text evidence="3 12">Belongs to the cysteine synthase/cystathionine beta-synthase family.</text>
</comment>
<name>A0A0B7NZD8_PROFF</name>
<evidence type="ECO:0000256" key="2">
    <source>
        <dbReference type="ARBA" id="ARBA00004962"/>
    </source>
</evidence>